<keyword evidence="3" id="KW-1185">Reference proteome</keyword>
<feature type="transmembrane region" description="Helical" evidence="1">
    <location>
        <begin position="70"/>
        <end position="92"/>
    </location>
</feature>
<reference evidence="2 3" key="4">
    <citation type="journal article" date="2011" name="BMC Genomics">
        <title>RNA-Seq improves annotation of protein-coding genes in the cucumber genome.</title>
        <authorList>
            <person name="Li Z."/>
            <person name="Zhang Z."/>
            <person name="Yan P."/>
            <person name="Huang S."/>
            <person name="Fei Z."/>
            <person name="Lin K."/>
        </authorList>
    </citation>
    <scope>NUCLEOTIDE SEQUENCE [LARGE SCALE GENOMIC DNA]</scope>
    <source>
        <strain evidence="3">cv. 9930</strain>
    </source>
</reference>
<dbReference type="EMBL" id="CM002928">
    <property type="protein sequence ID" value="KGN44161.1"/>
    <property type="molecule type" value="Genomic_DNA"/>
</dbReference>
<evidence type="ECO:0000313" key="3">
    <source>
        <dbReference type="Proteomes" id="UP000029981"/>
    </source>
</evidence>
<accession>A0A0A0K8P4</accession>
<sequence length="94" mass="10316">MPIIDELNQGLEPRILSGLLFEVLADDLGWVLLDLSNQAVAISAISSPVVEGANDDRLPTGITTLKDNEILLGLRNFTIFKLLLLLCVFRLLTL</sequence>
<dbReference type="Gramene" id="KGN44161">
    <property type="protein sequence ID" value="KGN44161"/>
    <property type="gene ID" value="Csa_7G209570"/>
</dbReference>
<reference evidence="2 3" key="2">
    <citation type="journal article" date="2009" name="PLoS ONE">
        <title>An integrated genetic and cytogenetic map of the cucumber genome.</title>
        <authorList>
            <person name="Ren Y."/>
            <person name="Zhang Z."/>
            <person name="Liu J."/>
            <person name="Staub J.E."/>
            <person name="Han Y."/>
            <person name="Cheng Z."/>
            <person name="Li X."/>
            <person name="Lu J."/>
            <person name="Miao H."/>
            <person name="Kang H."/>
            <person name="Xie B."/>
            <person name="Gu X."/>
            <person name="Wang X."/>
            <person name="Du Y."/>
            <person name="Jin W."/>
            <person name="Huang S."/>
        </authorList>
    </citation>
    <scope>NUCLEOTIDE SEQUENCE [LARGE SCALE GENOMIC DNA]</scope>
    <source>
        <strain evidence="3">cv. 9930</strain>
    </source>
</reference>
<reference evidence="2 3" key="3">
    <citation type="journal article" date="2010" name="BMC Genomics">
        <title>Transcriptome sequencing and comparative analysis of cucumber flowers with different sex types.</title>
        <authorList>
            <person name="Guo S."/>
            <person name="Zheng Y."/>
            <person name="Joung J.G."/>
            <person name="Liu S."/>
            <person name="Zhang Z."/>
            <person name="Crasta O.R."/>
            <person name="Sobral B.W."/>
            <person name="Xu Y."/>
            <person name="Huang S."/>
            <person name="Fei Z."/>
        </authorList>
    </citation>
    <scope>NUCLEOTIDE SEQUENCE [LARGE SCALE GENOMIC DNA]</scope>
    <source>
        <strain evidence="3">cv. 9930</strain>
    </source>
</reference>
<proteinExistence type="predicted"/>
<keyword evidence="1" id="KW-1133">Transmembrane helix</keyword>
<keyword evidence="1" id="KW-0812">Transmembrane</keyword>
<gene>
    <name evidence="2" type="ORF">Csa_7G209570</name>
</gene>
<evidence type="ECO:0000256" key="1">
    <source>
        <dbReference type="SAM" id="Phobius"/>
    </source>
</evidence>
<protein>
    <submittedName>
        <fullName evidence="2">Uncharacterized protein</fullName>
    </submittedName>
</protein>
<dbReference type="Proteomes" id="UP000029981">
    <property type="component" value="Chromosome 7"/>
</dbReference>
<dbReference type="AlphaFoldDB" id="A0A0A0K8P4"/>
<name>A0A0A0K8P4_CUCSA</name>
<reference evidence="2 3" key="1">
    <citation type="journal article" date="2009" name="Nat. Genet.">
        <title>The genome of the cucumber, Cucumis sativus L.</title>
        <authorList>
            <person name="Huang S."/>
            <person name="Li R."/>
            <person name="Zhang Z."/>
            <person name="Li L."/>
            <person name="Gu X."/>
            <person name="Fan W."/>
            <person name="Lucas W.J."/>
            <person name="Wang X."/>
            <person name="Xie B."/>
            <person name="Ni P."/>
            <person name="Ren Y."/>
            <person name="Zhu H."/>
            <person name="Li J."/>
            <person name="Lin K."/>
            <person name="Jin W."/>
            <person name="Fei Z."/>
            <person name="Li G."/>
            <person name="Staub J."/>
            <person name="Kilian A."/>
            <person name="van der Vossen E.A."/>
            <person name="Wu Y."/>
            <person name="Guo J."/>
            <person name="He J."/>
            <person name="Jia Z."/>
            <person name="Ren Y."/>
            <person name="Tian G."/>
            <person name="Lu Y."/>
            <person name="Ruan J."/>
            <person name="Qian W."/>
            <person name="Wang M."/>
            <person name="Huang Q."/>
            <person name="Li B."/>
            <person name="Xuan Z."/>
            <person name="Cao J."/>
            <person name="Asan"/>
            <person name="Wu Z."/>
            <person name="Zhang J."/>
            <person name="Cai Q."/>
            <person name="Bai Y."/>
            <person name="Zhao B."/>
            <person name="Han Y."/>
            <person name="Li Y."/>
            <person name="Li X."/>
            <person name="Wang S."/>
            <person name="Shi Q."/>
            <person name="Liu S."/>
            <person name="Cho W.K."/>
            <person name="Kim J.Y."/>
            <person name="Xu Y."/>
            <person name="Heller-Uszynska K."/>
            <person name="Miao H."/>
            <person name="Cheng Z."/>
            <person name="Zhang S."/>
            <person name="Wu J."/>
            <person name="Yang Y."/>
            <person name="Kang H."/>
            <person name="Li M."/>
            <person name="Liang H."/>
            <person name="Ren X."/>
            <person name="Shi Z."/>
            <person name="Wen M."/>
            <person name="Jian M."/>
            <person name="Yang H."/>
            <person name="Zhang G."/>
            <person name="Yang Z."/>
            <person name="Chen R."/>
            <person name="Liu S."/>
            <person name="Li J."/>
            <person name="Ma L."/>
            <person name="Liu H."/>
            <person name="Zhou Y."/>
            <person name="Zhao J."/>
            <person name="Fang X."/>
            <person name="Li G."/>
            <person name="Fang L."/>
            <person name="Li Y."/>
            <person name="Liu D."/>
            <person name="Zheng H."/>
            <person name="Zhang Y."/>
            <person name="Qin N."/>
            <person name="Li Z."/>
            <person name="Yang G."/>
            <person name="Yang S."/>
            <person name="Bolund L."/>
            <person name="Kristiansen K."/>
            <person name="Zheng H."/>
            <person name="Li S."/>
            <person name="Zhang X."/>
            <person name="Yang H."/>
            <person name="Wang J."/>
            <person name="Sun R."/>
            <person name="Zhang B."/>
            <person name="Jiang S."/>
            <person name="Wang J."/>
            <person name="Du Y."/>
            <person name="Li S."/>
        </authorList>
    </citation>
    <scope>NUCLEOTIDE SEQUENCE [LARGE SCALE GENOMIC DNA]</scope>
    <source>
        <strain evidence="3">cv. 9930</strain>
    </source>
</reference>
<keyword evidence="1" id="KW-0472">Membrane</keyword>
<evidence type="ECO:0000313" key="2">
    <source>
        <dbReference type="EMBL" id="KGN44161.1"/>
    </source>
</evidence>
<organism evidence="2 3">
    <name type="scientific">Cucumis sativus</name>
    <name type="common">Cucumber</name>
    <dbReference type="NCBI Taxonomy" id="3659"/>
    <lineage>
        <taxon>Eukaryota</taxon>
        <taxon>Viridiplantae</taxon>
        <taxon>Streptophyta</taxon>
        <taxon>Embryophyta</taxon>
        <taxon>Tracheophyta</taxon>
        <taxon>Spermatophyta</taxon>
        <taxon>Magnoliopsida</taxon>
        <taxon>eudicotyledons</taxon>
        <taxon>Gunneridae</taxon>
        <taxon>Pentapetalae</taxon>
        <taxon>rosids</taxon>
        <taxon>fabids</taxon>
        <taxon>Cucurbitales</taxon>
        <taxon>Cucurbitaceae</taxon>
        <taxon>Benincaseae</taxon>
        <taxon>Cucumis</taxon>
    </lineage>
</organism>